<sequence>MREAKVDNTPAPSAPKRIADSRLRRPESKHTRKLKAVGKVHERLAPLALQMREAKVDNTPAPSAPERVKTRKCIRDSRLRRWES</sequence>
<dbReference type="WBParaSite" id="ALUE_0000406001-mRNA-1">
    <property type="protein sequence ID" value="ALUE_0000406001-mRNA-1"/>
    <property type="gene ID" value="ALUE_0000406001"/>
</dbReference>
<feature type="compositionally biased region" description="Basic and acidic residues" evidence="1">
    <location>
        <begin position="17"/>
        <end position="29"/>
    </location>
</feature>
<proteinExistence type="predicted"/>
<reference evidence="3" key="1">
    <citation type="submission" date="2017-02" db="UniProtKB">
        <authorList>
            <consortium name="WormBaseParasite"/>
        </authorList>
    </citation>
    <scope>IDENTIFICATION</scope>
</reference>
<dbReference type="Proteomes" id="UP000036681">
    <property type="component" value="Unplaced"/>
</dbReference>
<dbReference type="AlphaFoldDB" id="A0A0M3HPZ5"/>
<evidence type="ECO:0000313" key="2">
    <source>
        <dbReference type="Proteomes" id="UP000036681"/>
    </source>
</evidence>
<evidence type="ECO:0000256" key="1">
    <source>
        <dbReference type="SAM" id="MobiDB-lite"/>
    </source>
</evidence>
<feature type="region of interest" description="Disordered" evidence="1">
    <location>
        <begin position="53"/>
        <end position="84"/>
    </location>
</feature>
<name>A0A0M3HPZ5_ASCLU</name>
<feature type="compositionally biased region" description="Basic and acidic residues" evidence="1">
    <location>
        <begin position="73"/>
        <end position="84"/>
    </location>
</feature>
<organism evidence="2 3">
    <name type="scientific">Ascaris lumbricoides</name>
    <name type="common">Giant roundworm</name>
    <dbReference type="NCBI Taxonomy" id="6252"/>
    <lineage>
        <taxon>Eukaryota</taxon>
        <taxon>Metazoa</taxon>
        <taxon>Ecdysozoa</taxon>
        <taxon>Nematoda</taxon>
        <taxon>Chromadorea</taxon>
        <taxon>Rhabditida</taxon>
        <taxon>Spirurina</taxon>
        <taxon>Ascaridomorpha</taxon>
        <taxon>Ascaridoidea</taxon>
        <taxon>Ascarididae</taxon>
        <taxon>Ascaris</taxon>
    </lineage>
</organism>
<accession>A0A0M3HPZ5</accession>
<feature type="region of interest" description="Disordered" evidence="1">
    <location>
        <begin position="1"/>
        <end position="37"/>
    </location>
</feature>
<protein>
    <submittedName>
        <fullName evidence="3">Uncharacterized protein</fullName>
    </submittedName>
</protein>
<keyword evidence="2" id="KW-1185">Reference proteome</keyword>
<evidence type="ECO:0000313" key="3">
    <source>
        <dbReference type="WBParaSite" id="ALUE_0000406001-mRNA-1"/>
    </source>
</evidence>